<keyword evidence="3 5" id="KW-0378">Hydrolase</keyword>
<evidence type="ECO:0000313" key="5">
    <source>
        <dbReference type="EMBL" id="CAH0991377.1"/>
    </source>
</evidence>
<evidence type="ECO:0000259" key="4">
    <source>
        <dbReference type="Pfam" id="PF03561"/>
    </source>
</evidence>
<feature type="domain" description="Allantoicase" evidence="4">
    <location>
        <begin position="23"/>
        <end position="168"/>
    </location>
</feature>
<dbReference type="PIRSF" id="PIRSF016516">
    <property type="entry name" value="Allantoicase"/>
    <property type="match status" value="1"/>
</dbReference>
<dbReference type="HAMAP" id="MF_00813">
    <property type="entry name" value="Allantoicase"/>
    <property type="match status" value="1"/>
</dbReference>
<reference evidence="5" key="1">
    <citation type="submission" date="2021-12" db="EMBL/GenBank/DDBJ databases">
        <authorList>
            <person name="Rodrigo-Torres L."/>
            <person name="Arahal R. D."/>
            <person name="Lucena T."/>
        </authorList>
    </citation>
    <scope>NUCLEOTIDE SEQUENCE</scope>
    <source>
        <strain evidence="5">CECT 8267</strain>
    </source>
</reference>
<dbReference type="SUPFAM" id="SSF49785">
    <property type="entry name" value="Galactose-binding domain-like"/>
    <property type="match status" value="2"/>
</dbReference>
<dbReference type="InterPro" id="IPR008979">
    <property type="entry name" value="Galactose-bd-like_sf"/>
</dbReference>
<dbReference type="EC" id="3.5.3.4" evidence="3"/>
<evidence type="ECO:0000256" key="1">
    <source>
        <dbReference type="ARBA" id="ARBA00009242"/>
    </source>
</evidence>
<dbReference type="Pfam" id="PF03561">
    <property type="entry name" value="Allantoicase"/>
    <property type="match status" value="2"/>
</dbReference>
<comment type="caution">
    <text evidence="5">The sequence shown here is derived from an EMBL/GenBank/DDBJ whole genome shotgun (WGS) entry which is preliminary data.</text>
</comment>
<dbReference type="InterPro" id="IPR015908">
    <property type="entry name" value="Allantoicase_dom"/>
</dbReference>
<organism evidence="5 6">
    <name type="scientific">Sinobacterium norvegicum</name>
    <dbReference type="NCBI Taxonomy" id="1641715"/>
    <lineage>
        <taxon>Bacteria</taxon>
        <taxon>Pseudomonadati</taxon>
        <taxon>Pseudomonadota</taxon>
        <taxon>Gammaproteobacteria</taxon>
        <taxon>Cellvibrionales</taxon>
        <taxon>Spongiibacteraceae</taxon>
        <taxon>Sinobacterium</taxon>
    </lineage>
</organism>
<dbReference type="PANTHER" id="PTHR12045:SF3">
    <property type="entry name" value="INACTIVE ALLANTOICASE-RELATED"/>
    <property type="match status" value="1"/>
</dbReference>
<evidence type="ECO:0000256" key="2">
    <source>
        <dbReference type="ARBA" id="ARBA00022631"/>
    </source>
</evidence>
<dbReference type="Proteomes" id="UP000838100">
    <property type="component" value="Unassembled WGS sequence"/>
</dbReference>
<dbReference type="NCBIfam" id="TIGR02961">
    <property type="entry name" value="allantoicase"/>
    <property type="match status" value="1"/>
</dbReference>
<keyword evidence="2 3" id="KW-0659">Purine metabolism</keyword>
<sequence length="330" mass="36880">MSAVKEKNRFEQQYTDLLNERCGGQAIACSDEFFAEKENMVKTAEPIFQEGVFTDRGQIMDGWESRRRRDGGYDWAILQLGLVGKIRGVNVNTTHFKGNAPGKITLEACNIEGQPNDNTEWTEIISMTDVNAHFENLIDVDSEESWSHVRLNIFPDGGVARLRVYGEPTVAWDNFLDGELVDLALAAHGGRAIACSDMFFSDMNNLLQTNRGVNMGDGWETKRRRGPGNDWVVVRLGHAGAIKTVEIDTNHFKGNFPDSIKLEATTAQSIDDNTEWSEIISQRAAQAHRQHFYRAELADTTTAFTHVRLSVYPDGGVSRLRINGVPSKEA</sequence>
<keyword evidence="6" id="KW-1185">Reference proteome</keyword>
<name>A0ABN8EJ40_9GAMM</name>
<dbReference type="Gene3D" id="2.60.120.260">
    <property type="entry name" value="Galactose-binding domain-like"/>
    <property type="match status" value="2"/>
</dbReference>
<dbReference type="GO" id="GO:0004037">
    <property type="term" value="F:allantoicase activity"/>
    <property type="evidence" value="ECO:0007669"/>
    <property type="project" value="UniProtKB-EC"/>
</dbReference>
<comment type="pathway">
    <text evidence="3">Nitrogen metabolism; (S)-allantoin degradation; (S)-ureidoglycolate from allantoate (aminidohydrolase route): step 1/1.</text>
</comment>
<protein>
    <recommendedName>
        <fullName evidence="3">Probable allantoicase</fullName>
        <ecNumber evidence="3">3.5.3.4</ecNumber>
    </recommendedName>
    <alternativeName>
        <fullName evidence="3">Allantoate amidinohydrolase</fullName>
    </alternativeName>
</protein>
<dbReference type="RefSeq" id="WP_237444028.1">
    <property type="nucleotide sequence ID" value="NZ_CAKLPX010000001.1"/>
</dbReference>
<dbReference type="InterPro" id="IPR005164">
    <property type="entry name" value="Allantoicase"/>
</dbReference>
<dbReference type="PANTHER" id="PTHR12045">
    <property type="entry name" value="ALLANTOICASE"/>
    <property type="match status" value="1"/>
</dbReference>
<comment type="catalytic activity">
    <reaction evidence="3">
        <text>allantoate + H2O = (S)-ureidoglycolate + urea</text>
        <dbReference type="Rhea" id="RHEA:11016"/>
        <dbReference type="ChEBI" id="CHEBI:15377"/>
        <dbReference type="ChEBI" id="CHEBI:16199"/>
        <dbReference type="ChEBI" id="CHEBI:17536"/>
        <dbReference type="ChEBI" id="CHEBI:57296"/>
        <dbReference type="EC" id="3.5.3.4"/>
    </reaction>
</comment>
<feature type="domain" description="Allantoicase" evidence="4">
    <location>
        <begin position="189"/>
        <end position="325"/>
    </location>
</feature>
<gene>
    <name evidence="3 5" type="primary">alc</name>
    <name evidence="5" type="ORF">SIN8267_01480</name>
</gene>
<evidence type="ECO:0000313" key="6">
    <source>
        <dbReference type="Proteomes" id="UP000838100"/>
    </source>
</evidence>
<proteinExistence type="inferred from homology"/>
<comment type="similarity">
    <text evidence="1 3">Belongs to the allantoicase family.</text>
</comment>
<dbReference type="EMBL" id="CAKLPX010000001">
    <property type="protein sequence ID" value="CAH0991377.1"/>
    <property type="molecule type" value="Genomic_DNA"/>
</dbReference>
<evidence type="ECO:0000256" key="3">
    <source>
        <dbReference type="HAMAP-Rule" id="MF_00813"/>
    </source>
</evidence>
<accession>A0ABN8EJ40</accession>